<dbReference type="PANTHER" id="PTHR31293:SF22">
    <property type="entry name" value="BNAC06G06520D PROTEIN"/>
    <property type="match status" value="1"/>
</dbReference>
<dbReference type="AlphaFoldDB" id="A0A178VIR6"/>
<organism evidence="2 3">
    <name type="scientific">Arabidopsis thaliana</name>
    <name type="common">Mouse-ear cress</name>
    <dbReference type="NCBI Taxonomy" id="3702"/>
    <lineage>
        <taxon>Eukaryota</taxon>
        <taxon>Viridiplantae</taxon>
        <taxon>Streptophyta</taxon>
        <taxon>Embryophyta</taxon>
        <taxon>Tracheophyta</taxon>
        <taxon>Spermatophyta</taxon>
        <taxon>Magnoliopsida</taxon>
        <taxon>eudicotyledons</taxon>
        <taxon>Gunneridae</taxon>
        <taxon>Pentapetalae</taxon>
        <taxon>rosids</taxon>
        <taxon>malvids</taxon>
        <taxon>Brassicales</taxon>
        <taxon>Brassicaceae</taxon>
        <taxon>Camelineae</taxon>
        <taxon>Arabidopsis</taxon>
    </lineage>
</organism>
<dbReference type="ExpressionAtlas" id="A0A178VIR6">
    <property type="expression patterns" value="baseline and differential"/>
</dbReference>
<dbReference type="InterPro" id="IPR055294">
    <property type="entry name" value="FBL60-like"/>
</dbReference>
<dbReference type="PANTHER" id="PTHR31293">
    <property type="entry name" value="RNI-LIKE SUPERFAMILY PROTEIN"/>
    <property type="match status" value="1"/>
</dbReference>
<dbReference type="InterPro" id="IPR053781">
    <property type="entry name" value="F-box_AtFBL13-like"/>
</dbReference>
<sequence>MDATHFVKTCSGNSISCLPDEVLGKILSFLPTKQAISTSVLSKKWTFMYILADSLDFDDSDSLHAEEGGEQVFPESFKSCVDRTLALQCDSSIKKFSLKCHIGVDDECQRACVGRWISNVVGRGVVELDLHIIGRGLHFLPPQLLASKTLVKLTLGYLNLGKLPSYVSLPSLKFLYIDTIFFEYEDFCYVLLAGCPVLEELSVHHKSYAFPHTIASPTVKKLSVDYDFHREEELSFDLPNLEYLHYSDFALYEYPQVNLQSLVEAKLELHPAEHVERPDITNLIMGIRNVEILHLSSVSVDVISSCCKYGLLLPVFNKLVNLSFGIKNKRGWKLLAKMLKQCPKLETLNILDLKGYRRDVSMRRNQVKFQILDYGGTDEEFEQLKSFIGSKRNAEAVVDDGTRLQTKRGCNDASWSFTKSKLPFHCRTSHLVYSYYTMLVAAASTSRFLSLSPSDG</sequence>
<dbReference type="Pfam" id="PF00646">
    <property type="entry name" value="F-box"/>
    <property type="match status" value="1"/>
</dbReference>
<evidence type="ECO:0000313" key="3">
    <source>
        <dbReference type="Proteomes" id="UP000078284"/>
    </source>
</evidence>
<dbReference type="CDD" id="cd22160">
    <property type="entry name" value="F-box_AtFBL13-like"/>
    <property type="match status" value="1"/>
</dbReference>
<dbReference type="Proteomes" id="UP000078284">
    <property type="component" value="Chromosome 3"/>
</dbReference>
<dbReference type="EMBL" id="LUHQ01000003">
    <property type="protein sequence ID" value="OAP05644.1"/>
    <property type="molecule type" value="Genomic_DNA"/>
</dbReference>
<accession>A0A178VIR6</accession>
<dbReference type="PROSITE" id="PS50181">
    <property type="entry name" value="FBOX"/>
    <property type="match status" value="1"/>
</dbReference>
<proteinExistence type="predicted"/>
<dbReference type="InterPro" id="IPR032675">
    <property type="entry name" value="LRR_dom_sf"/>
</dbReference>
<evidence type="ECO:0000259" key="1">
    <source>
        <dbReference type="PROSITE" id="PS50181"/>
    </source>
</evidence>
<name>A0A178VIR6_ARATH</name>
<feature type="domain" description="F-box" evidence="1">
    <location>
        <begin position="12"/>
        <end position="60"/>
    </location>
</feature>
<reference evidence="3" key="1">
    <citation type="journal article" date="2016" name="Proc. Natl. Acad. Sci. U.S.A.">
        <title>Chromosome-level assembly of Arabidopsis thaliana Ler reveals the extent of translocation and inversion polymorphisms.</title>
        <authorList>
            <person name="Zapata L."/>
            <person name="Ding J."/>
            <person name="Willing E.M."/>
            <person name="Hartwig B."/>
            <person name="Bezdan D."/>
            <person name="Jiao W.B."/>
            <person name="Patel V."/>
            <person name="Velikkakam James G."/>
            <person name="Koornneef M."/>
            <person name="Ossowski S."/>
            <person name="Schneeberger K."/>
        </authorList>
    </citation>
    <scope>NUCLEOTIDE SEQUENCE [LARGE SCALE GENOMIC DNA]</scope>
    <source>
        <strain evidence="3">cv. Landsberg erecta</strain>
    </source>
</reference>
<dbReference type="Gene3D" id="1.20.1280.50">
    <property type="match status" value="1"/>
</dbReference>
<comment type="caution">
    <text evidence="2">The sequence shown here is derived from an EMBL/GenBank/DDBJ whole genome shotgun (WGS) entry which is preliminary data.</text>
</comment>
<dbReference type="InterPro" id="IPR055411">
    <property type="entry name" value="LRR_FXL15/At3g58940/PEG3-like"/>
</dbReference>
<dbReference type="InterPro" id="IPR001810">
    <property type="entry name" value="F-box_dom"/>
</dbReference>
<dbReference type="Gene3D" id="3.80.10.10">
    <property type="entry name" value="Ribonuclease Inhibitor"/>
    <property type="match status" value="1"/>
</dbReference>
<dbReference type="Pfam" id="PF24758">
    <property type="entry name" value="LRR_At5g56370"/>
    <property type="match status" value="1"/>
</dbReference>
<dbReference type="SUPFAM" id="SSF52058">
    <property type="entry name" value="L domain-like"/>
    <property type="match status" value="1"/>
</dbReference>
<gene>
    <name evidence="2" type="ordered locus">AXX17_At3g54440</name>
</gene>
<dbReference type="InterPro" id="IPR036047">
    <property type="entry name" value="F-box-like_dom_sf"/>
</dbReference>
<protein>
    <recommendedName>
        <fullName evidence="1">F-box domain-containing protein</fullName>
    </recommendedName>
</protein>
<evidence type="ECO:0000313" key="2">
    <source>
        <dbReference type="EMBL" id="OAP05644.1"/>
    </source>
</evidence>
<dbReference type="SUPFAM" id="SSF81383">
    <property type="entry name" value="F-box domain"/>
    <property type="match status" value="1"/>
</dbReference>